<comment type="catalytic activity">
    <reaction evidence="6">
        <text>alpha-D-glucose 6-phosphate = beta-D-fructose 6-phosphate</text>
        <dbReference type="Rhea" id="RHEA:11816"/>
        <dbReference type="ChEBI" id="CHEBI:57634"/>
        <dbReference type="ChEBI" id="CHEBI:58225"/>
        <dbReference type="EC" id="5.3.1.9"/>
    </reaction>
</comment>
<dbReference type="GO" id="GO:0005737">
    <property type="term" value="C:cytoplasm"/>
    <property type="evidence" value="ECO:0007669"/>
    <property type="project" value="InterPro"/>
</dbReference>
<feature type="domain" description="Glucose-6-phosphate isomerase prokaryote" evidence="7">
    <location>
        <begin position="44"/>
        <end position="175"/>
    </location>
</feature>
<dbReference type="GO" id="GO:0006096">
    <property type="term" value="P:glycolytic process"/>
    <property type="evidence" value="ECO:0007669"/>
    <property type="project" value="UniProtKB-UniPathway"/>
</dbReference>
<keyword evidence="4" id="KW-0312">Gluconeogenesis</keyword>
<dbReference type="AlphaFoldDB" id="A0A1F5G308"/>
<comment type="caution">
    <text evidence="8">The sequence shown here is derived from an EMBL/GenBank/DDBJ whole genome shotgun (WGS) entry which is preliminary data.</text>
</comment>
<evidence type="ECO:0000256" key="3">
    <source>
        <dbReference type="ARBA" id="ARBA00011952"/>
    </source>
</evidence>
<evidence type="ECO:0000256" key="4">
    <source>
        <dbReference type="ARBA" id="ARBA00022432"/>
    </source>
</evidence>
<dbReference type="GO" id="GO:0004347">
    <property type="term" value="F:glucose-6-phosphate isomerase activity"/>
    <property type="evidence" value="ECO:0007669"/>
    <property type="project" value="UniProtKB-EC"/>
</dbReference>
<dbReference type="Gene3D" id="2.60.120.10">
    <property type="entry name" value="Jelly Rolls"/>
    <property type="match status" value="1"/>
</dbReference>
<comment type="pathway">
    <text evidence="1">Carbohydrate degradation; glycolysis; D-glyceraldehyde 3-phosphate and glycerone phosphate from D-glucose: step 2/4.</text>
</comment>
<dbReference type="Pfam" id="PF06560">
    <property type="entry name" value="GPI"/>
    <property type="match status" value="1"/>
</dbReference>
<evidence type="ECO:0000256" key="2">
    <source>
        <dbReference type="ARBA" id="ARBA00006542"/>
    </source>
</evidence>
<dbReference type="InterPro" id="IPR010551">
    <property type="entry name" value="G6P_isomerase_prok"/>
</dbReference>
<dbReference type="Proteomes" id="UP000176317">
    <property type="component" value="Unassembled WGS sequence"/>
</dbReference>
<accession>A0A1F5G308</accession>
<organism evidence="8 9">
    <name type="scientific">Candidatus Curtissbacteria bacterium RBG_13_35_7</name>
    <dbReference type="NCBI Taxonomy" id="1797705"/>
    <lineage>
        <taxon>Bacteria</taxon>
        <taxon>Candidatus Curtissiibacteriota</taxon>
    </lineage>
</organism>
<evidence type="ECO:0000259" key="7">
    <source>
        <dbReference type="Pfam" id="PF06560"/>
    </source>
</evidence>
<dbReference type="SUPFAM" id="SSF51182">
    <property type="entry name" value="RmlC-like cupins"/>
    <property type="match status" value="1"/>
</dbReference>
<name>A0A1F5G308_9BACT</name>
<proteinExistence type="inferred from homology"/>
<dbReference type="InterPro" id="IPR014710">
    <property type="entry name" value="RmlC-like_jellyroll"/>
</dbReference>
<evidence type="ECO:0000256" key="5">
    <source>
        <dbReference type="ARBA" id="ARBA00023152"/>
    </source>
</evidence>
<dbReference type="UniPathway" id="UPA00109">
    <property type="reaction ID" value="UER00181"/>
</dbReference>
<evidence type="ECO:0000256" key="1">
    <source>
        <dbReference type="ARBA" id="ARBA00004926"/>
    </source>
</evidence>
<dbReference type="EMBL" id="MFAT01000033">
    <property type="protein sequence ID" value="OGD86250.1"/>
    <property type="molecule type" value="Genomic_DNA"/>
</dbReference>
<dbReference type="GO" id="GO:0006094">
    <property type="term" value="P:gluconeogenesis"/>
    <property type="evidence" value="ECO:0007669"/>
    <property type="project" value="UniProtKB-KW"/>
</dbReference>
<reference evidence="8 9" key="1">
    <citation type="journal article" date="2016" name="Nat. Commun.">
        <title>Thousands of microbial genomes shed light on interconnected biogeochemical processes in an aquifer system.</title>
        <authorList>
            <person name="Anantharaman K."/>
            <person name="Brown C.T."/>
            <person name="Hug L.A."/>
            <person name="Sharon I."/>
            <person name="Castelle C.J."/>
            <person name="Probst A.J."/>
            <person name="Thomas B.C."/>
            <person name="Singh A."/>
            <person name="Wilkins M.J."/>
            <person name="Karaoz U."/>
            <person name="Brodie E.L."/>
            <person name="Williams K.H."/>
            <person name="Hubbard S.S."/>
            <person name="Banfield J.F."/>
        </authorList>
    </citation>
    <scope>NUCLEOTIDE SEQUENCE [LARGE SCALE GENOMIC DNA]</scope>
</reference>
<comment type="similarity">
    <text evidence="2">Belongs to the archaeal-type GPI family.</text>
</comment>
<dbReference type="EC" id="5.3.1.9" evidence="3"/>
<evidence type="ECO:0000256" key="6">
    <source>
        <dbReference type="ARBA" id="ARBA00029321"/>
    </source>
</evidence>
<gene>
    <name evidence="8" type="ORF">A2164_00650</name>
</gene>
<sequence>MKDYSAKRYGPRTHEMMKDVLFHPEAEAPEVFYHMVRGGKDLRNFTIWESGKVGNEYIKTYGHYHVGDINETYWIVYGDGITIAQNRVVGKDGEPIDDEIDEIRIVKVKAGEAVYMPRGWAHAAVNIGHTLFTTADDSPVNFEDVDPSSLPGHADYDPIKKMRGMAYYIVKENGKPILVKNPLYKKVPEAKIEVWNPSFAKRK</sequence>
<evidence type="ECO:0000313" key="9">
    <source>
        <dbReference type="Proteomes" id="UP000176317"/>
    </source>
</evidence>
<protein>
    <recommendedName>
        <fullName evidence="3">glucose-6-phosphate isomerase</fullName>
        <ecNumber evidence="3">5.3.1.9</ecNumber>
    </recommendedName>
</protein>
<keyword evidence="5" id="KW-0324">Glycolysis</keyword>
<evidence type="ECO:0000313" key="8">
    <source>
        <dbReference type="EMBL" id="OGD86250.1"/>
    </source>
</evidence>
<dbReference type="InterPro" id="IPR011051">
    <property type="entry name" value="RmlC_Cupin_sf"/>
</dbReference>